<dbReference type="AlphaFoldDB" id="A0A2S8FDR6"/>
<protein>
    <submittedName>
        <fullName evidence="1">Uncharacterized protein</fullName>
    </submittedName>
</protein>
<reference evidence="1 2" key="1">
    <citation type="submission" date="2018-02" db="EMBL/GenBank/DDBJ databases">
        <title>Comparative genomes isolates from brazilian mangrove.</title>
        <authorList>
            <person name="Araujo J.E."/>
            <person name="Taketani R.G."/>
            <person name="Silva M.C.P."/>
            <person name="Loureco M.V."/>
            <person name="Andreote F.D."/>
        </authorList>
    </citation>
    <scope>NUCLEOTIDE SEQUENCE [LARGE SCALE GENOMIC DNA]</scope>
    <source>
        <strain evidence="1 2">Hex-1 MGV</strain>
    </source>
</reference>
<sequence length="211" mass="24140">MTLPRKGSRTITVDEIRYRWMVSVRDHTLNLTIEAAGSPGQVLQARFEPHDQFRRNRDGKWSFCRQGRSLTPTDVTKIVKYGLANDWQPLSKGRKPIQLYVWDSEEVAPGTFVSHEGEVPLRDIAIEQVSDLRFDLSLDPHWRKILFAAEPFTRFCLPDDYFGIRSTARDHGLQFAVFNDGTTECGFVVFGIESIDFPSVVMYTTNNPAII</sequence>
<organism evidence="1 2">
    <name type="scientific">Blastopirellula marina</name>
    <dbReference type="NCBI Taxonomy" id="124"/>
    <lineage>
        <taxon>Bacteria</taxon>
        <taxon>Pseudomonadati</taxon>
        <taxon>Planctomycetota</taxon>
        <taxon>Planctomycetia</taxon>
        <taxon>Pirellulales</taxon>
        <taxon>Pirellulaceae</taxon>
        <taxon>Blastopirellula</taxon>
    </lineage>
</organism>
<dbReference type="EMBL" id="PUHY01000014">
    <property type="protein sequence ID" value="PQO30299.1"/>
    <property type="molecule type" value="Genomic_DNA"/>
</dbReference>
<comment type="caution">
    <text evidence="1">The sequence shown here is derived from an EMBL/GenBank/DDBJ whole genome shotgun (WGS) entry which is preliminary data.</text>
</comment>
<dbReference type="RefSeq" id="WP_105332204.1">
    <property type="nucleotide sequence ID" value="NZ_PUHY01000014.1"/>
</dbReference>
<dbReference type="OrthoDB" id="196248at2"/>
<proteinExistence type="predicted"/>
<accession>A0A2S8FDR6</accession>
<evidence type="ECO:0000313" key="1">
    <source>
        <dbReference type="EMBL" id="PQO30299.1"/>
    </source>
</evidence>
<dbReference type="Proteomes" id="UP000238322">
    <property type="component" value="Unassembled WGS sequence"/>
</dbReference>
<evidence type="ECO:0000313" key="2">
    <source>
        <dbReference type="Proteomes" id="UP000238322"/>
    </source>
</evidence>
<gene>
    <name evidence="1" type="ORF">C5Y83_23315</name>
</gene>
<name>A0A2S8FDR6_9BACT</name>